<dbReference type="Proteomes" id="UP001596175">
    <property type="component" value="Unassembled WGS sequence"/>
</dbReference>
<feature type="domain" description="O-methyltransferase C-terminal" evidence="4">
    <location>
        <begin position="120"/>
        <end position="316"/>
    </location>
</feature>
<evidence type="ECO:0000259" key="5">
    <source>
        <dbReference type="Pfam" id="PF08100"/>
    </source>
</evidence>
<keyword evidence="7" id="KW-1185">Reference proteome</keyword>
<keyword evidence="1 6" id="KW-0489">Methyltransferase</keyword>
<feature type="domain" description="O-methyltransferase dimerisation" evidence="5">
    <location>
        <begin position="19"/>
        <end position="94"/>
    </location>
</feature>
<comment type="caution">
    <text evidence="6">The sequence shown here is derived from an EMBL/GenBank/DDBJ whole genome shotgun (WGS) entry which is preliminary data.</text>
</comment>
<proteinExistence type="predicted"/>
<gene>
    <name evidence="6" type="ORF">ACFPK1_32535</name>
</gene>
<dbReference type="Pfam" id="PF00891">
    <property type="entry name" value="Methyltransf_2"/>
    <property type="match status" value="1"/>
</dbReference>
<dbReference type="PROSITE" id="PS51683">
    <property type="entry name" value="SAM_OMT_II"/>
    <property type="match status" value="1"/>
</dbReference>
<dbReference type="InterPro" id="IPR036390">
    <property type="entry name" value="WH_DNA-bd_sf"/>
</dbReference>
<evidence type="ECO:0000256" key="3">
    <source>
        <dbReference type="ARBA" id="ARBA00022691"/>
    </source>
</evidence>
<dbReference type="GO" id="GO:0032259">
    <property type="term" value="P:methylation"/>
    <property type="evidence" value="ECO:0007669"/>
    <property type="project" value="UniProtKB-KW"/>
</dbReference>
<dbReference type="GO" id="GO:0008168">
    <property type="term" value="F:methyltransferase activity"/>
    <property type="evidence" value="ECO:0007669"/>
    <property type="project" value="UniProtKB-KW"/>
</dbReference>
<dbReference type="PANTHER" id="PTHR43712:SF2">
    <property type="entry name" value="O-METHYLTRANSFERASE CICE"/>
    <property type="match status" value="1"/>
</dbReference>
<dbReference type="SUPFAM" id="SSF46785">
    <property type="entry name" value="Winged helix' DNA-binding domain"/>
    <property type="match status" value="1"/>
</dbReference>
<sequence length="338" mass="35697">MTTRTVPTATESPSMRMMALLYGSVLGRLVSVVAEFGVADLCADGPRSVDELASAVDADPDTLYRMLRALASAGVFTEVAPRAFALTDLATTLCSEVPGSMRDHARNWGSAEYLHTLVGLGGALRTGRPSFDTHHGVDFWSYLGAHPRRAQVFDRAMGDRARQIGAAALAVCDLSGVRRLVDVGGGQGHLVAAVLDRYPDIEAVVFDRPEVVAGAAEVVGGRAAAVGGDFFAAVPGGADHYVLSSVLHDWEDDDAVTILRAVRDAMDPAGRLLVLEAVLPEGDEPHLGKLLDVLMLALVGGRERTAREYAALLDRADLRIERILPTATPVGVLVAAPA</sequence>
<evidence type="ECO:0000313" key="6">
    <source>
        <dbReference type="EMBL" id="MFC5142989.1"/>
    </source>
</evidence>
<dbReference type="Gene3D" id="3.40.50.150">
    <property type="entry name" value="Vaccinia Virus protein VP39"/>
    <property type="match status" value="1"/>
</dbReference>
<dbReference type="InterPro" id="IPR012967">
    <property type="entry name" value="COMT_dimerisation"/>
</dbReference>
<dbReference type="InterPro" id="IPR016461">
    <property type="entry name" value="COMT-like"/>
</dbReference>
<protein>
    <submittedName>
        <fullName evidence="6">Methyltransferase</fullName>
    </submittedName>
</protein>
<dbReference type="Pfam" id="PF08100">
    <property type="entry name" value="Dimerisation"/>
    <property type="match status" value="1"/>
</dbReference>
<organism evidence="6 7">
    <name type="scientific">Actinomycetospora rhizophila</name>
    <dbReference type="NCBI Taxonomy" id="1416876"/>
    <lineage>
        <taxon>Bacteria</taxon>
        <taxon>Bacillati</taxon>
        <taxon>Actinomycetota</taxon>
        <taxon>Actinomycetes</taxon>
        <taxon>Pseudonocardiales</taxon>
        <taxon>Pseudonocardiaceae</taxon>
        <taxon>Actinomycetospora</taxon>
    </lineage>
</organism>
<dbReference type="PANTHER" id="PTHR43712">
    <property type="entry name" value="PUTATIVE (AFU_ORTHOLOGUE AFUA_4G14580)-RELATED"/>
    <property type="match status" value="1"/>
</dbReference>
<dbReference type="RefSeq" id="WP_378025075.1">
    <property type="nucleotide sequence ID" value="NZ_JBHSKG010000032.1"/>
</dbReference>
<evidence type="ECO:0000256" key="1">
    <source>
        <dbReference type="ARBA" id="ARBA00022603"/>
    </source>
</evidence>
<accession>A0ABV9ZR79</accession>
<evidence type="ECO:0000259" key="4">
    <source>
        <dbReference type="Pfam" id="PF00891"/>
    </source>
</evidence>
<dbReference type="EMBL" id="JBHSKG010000032">
    <property type="protein sequence ID" value="MFC5142989.1"/>
    <property type="molecule type" value="Genomic_DNA"/>
</dbReference>
<dbReference type="InterPro" id="IPR001077">
    <property type="entry name" value="COMT_C"/>
</dbReference>
<keyword evidence="2" id="KW-0808">Transferase</keyword>
<reference evidence="7" key="1">
    <citation type="journal article" date="2019" name="Int. J. Syst. Evol. Microbiol.">
        <title>The Global Catalogue of Microorganisms (GCM) 10K type strain sequencing project: providing services to taxonomists for standard genome sequencing and annotation.</title>
        <authorList>
            <consortium name="The Broad Institute Genomics Platform"/>
            <consortium name="The Broad Institute Genome Sequencing Center for Infectious Disease"/>
            <person name="Wu L."/>
            <person name="Ma J."/>
        </authorList>
    </citation>
    <scope>NUCLEOTIDE SEQUENCE [LARGE SCALE GENOMIC DNA]</scope>
    <source>
        <strain evidence="7">XZYJ18</strain>
    </source>
</reference>
<dbReference type="PIRSF" id="PIRSF005739">
    <property type="entry name" value="O-mtase"/>
    <property type="match status" value="1"/>
</dbReference>
<evidence type="ECO:0000256" key="2">
    <source>
        <dbReference type="ARBA" id="ARBA00022679"/>
    </source>
</evidence>
<dbReference type="Gene3D" id="1.10.10.10">
    <property type="entry name" value="Winged helix-like DNA-binding domain superfamily/Winged helix DNA-binding domain"/>
    <property type="match status" value="1"/>
</dbReference>
<name>A0ABV9ZR79_9PSEU</name>
<dbReference type="InterPro" id="IPR029063">
    <property type="entry name" value="SAM-dependent_MTases_sf"/>
</dbReference>
<keyword evidence="3" id="KW-0949">S-adenosyl-L-methionine</keyword>
<dbReference type="SUPFAM" id="SSF53335">
    <property type="entry name" value="S-adenosyl-L-methionine-dependent methyltransferases"/>
    <property type="match status" value="1"/>
</dbReference>
<dbReference type="InterPro" id="IPR036388">
    <property type="entry name" value="WH-like_DNA-bd_sf"/>
</dbReference>
<evidence type="ECO:0000313" key="7">
    <source>
        <dbReference type="Proteomes" id="UP001596175"/>
    </source>
</evidence>